<proteinExistence type="inferred from homology"/>
<feature type="domain" description="Mur ligase central" evidence="4">
    <location>
        <begin position="33"/>
        <end position="213"/>
    </location>
</feature>
<keyword evidence="2" id="KW-0131">Cell cycle</keyword>
<protein>
    <recommendedName>
        <fullName evidence="7">UDP-N-acetylmuramyl-tripeptide synthetase</fullName>
    </recommendedName>
</protein>
<dbReference type="SUPFAM" id="SSF53244">
    <property type="entry name" value="MurD-like peptide ligases, peptide-binding domain"/>
    <property type="match status" value="1"/>
</dbReference>
<evidence type="ECO:0000256" key="2">
    <source>
        <dbReference type="RuleBase" id="RU004135"/>
    </source>
</evidence>
<evidence type="ECO:0000313" key="6">
    <source>
        <dbReference type="Proteomes" id="UP000177817"/>
    </source>
</evidence>
<dbReference type="Gene3D" id="3.90.190.20">
    <property type="entry name" value="Mur ligase, C-terminal domain"/>
    <property type="match status" value="1"/>
</dbReference>
<reference evidence="5 6" key="1">
    <citation type="journal article" date="2016" name="Nat. Commun.">
        <title>Thousands of microbial genomes shed light on interconnected biogeochemical processes in an aquifer system.</title>
        <authorList>
            <person name="Anantharaman K."/>
            <person name="Brown C.T."/>
            <person name="Hug L.A."/>
            <person name="Sharon I."/>
            <person name="Castelle C.J."/>
            <person name="Probst A.J."/>
            <person name="Thomas B.C."/>
            <person name="Singh A."/>
            <person name="Wilkins M.J."/>
            <person name="Karaoz U."/>
            <person name="Brodie E.L."/>
            <person name="Williams K.H."/>
            <person name="Hubbard S.S."/>
            <person name="Banfield J.F."/>
        </authorList>
    </citation>
    <scope>NUCLEOTIDE SEQUENCE [LARGE SCALE GENOMIC DNA]</scope>
</reference>
<comment type="subcellular location">
    <subcellularLocation>
        <location evidence="2">Cytoplasm</location>
    </subcellularLocation>
</comment>
<dbReference type="GO" id="GO:0005737">
    <property type="term" value="C:cytoplasm"/>
    <property type="evidence" value="ECO:0007669"/>
    <property type="project" value="UniProtKB-SubCell"/>
</dbReference>
<dbReference type="GO" id="GO:0051301">
    <property type="term" value="P:cell division"/>
    <property type="evidence" value="ECO:0007669"/>
    <property type="project" value="UniProtKB-KW"/>
</dbReference>
<comment type="pathway">
    <text evidence="2">Cell wall biogenesis; peptidoglycan biosynthesis.</text>
</comment>
<dbReference type="EMBL" id="MHKK01000046">
    <property type="protein sequence ID" value="OGY88999.1"/>
    <property type="molecule type" value="Genomic_DNA"/>
</dbReference>
<evidence type="ECO:0000259" key="4">
    <source>
        <dbReference type="Pfam" id="PF08245"/>
    </source>
</evidence>
<dbReference type="GO" id="GO:0016881">
    <property type="term" value="F:acid-amino acid ligase activity"/>
    <property type="evidence" value="ECO:0007669"/>
    <property type="project" value="InterPro"/>
</dbReference>
<dbReference type="InterPro" id="IPR036615">
    <property type="entry name" value="Mur_ligase_C_dom_sf"/>
</dbReference>
<dbReference type="Pfam" id="PF08245">
    <property type="entry name" value="Mur_ligase_M"/>
    <property type="match status" value="1"/>
</dbReference>
<dbReference type="AlphaFoldDB" id="A0A1G2BKF5"/>
<gene>
    <name evidence="5" type="ORF">A2677_02145</name>
</gene>
<dbReference type="InterPro" id="IPR005761">
    <property type="entry name" value="UDP-N-AcMur-Glu-dNH2Pim_ligase"/>
</dbReference>
<dbReference type="GO" id="GO:0009252">
    <property type="term" value="P:peptidoglycan biosynthetic process"/>
    <property type="evidence" value="ECO:0007669"/>
    <property type="project" value="UniProtKB-UniPathway"/>
</dbReference>
<organism evidence="5 6">
    <name type="scientific">Candidatus Komeilibacteria bacterium RIFCSPHIGHO2_01_FULL_52_14</name>
    <dbReference type="NCBI Taxonomy" id="1798549"/>
    <lineage>
        <taxon>Bacteria</taxon>
        <taxon>Candidatus Komeiliibacteriota</taxon>
    </lineage>
</organism>
<keyword evidence="2" id="KW-0132">Cell division</keyword>
<dbReference type="NCBIfam" id="TIGR01085">
    <property type="entry name" value="murE"/>
    <property type="match status" value="1"/>
</dbReference>
<keyword evidence="2" id="KW-0573">Peptidoglycan synthesis</keyword>
<evidence type="ECO:0000259" key="3">
    <source>
        <dbReference type="Pfam" id="PF02875"/>
    </source>
</evidence>
<dbReference type="InterPro" id="IPR004101">
    <property type="entry name" value="Mur_ligase_C"/>
</dbReference>
<dbReference type="UniPathway" id="UPA00219"/>
<dbReference type="GO" id="GO:0005524">
    <property type="term" value="F:ATP binding"/>
    <property type="evidence" value="ECO:0007669"/>
    <property type="project" value="InterPro"/>
</dbReference>
<dbReference type="InterPro" id="IPR013221">
    <property type="entry name" value="Mur_ligase_cen"/>
</dbReference>
<accession>A0A1G2BKF5</accession>
<dbReference type="GO" id="GO:0008360">
    <property type="term" value="P:regulation of cell shape"/>
    <property type="evidence" value="ECO:0007669"/>
    <property type="project" value="UniProtKB-KW"/>
</dbReference>
<dbReference type="GO" id="GO:0071555">
    <property type="term" value="P:cell wall organization"/>
    <property type="evidence" value="ECO:0007669"/>
    <property type="project" value="UniProtKB-KW"/>
</dbReference>
<evidence type="ECO:0008006" key="7">
    <source>
        <dbReference type="Google" id="ProtNLM"/>
    </source>
</evidence>
<dbReference type="PANTHER" id="PTHR23135:SF4">
    <property type="entry name" value="UDP-N-ACETYLMURAMOYL-L-ALANYL-D-GLUTAMATE--2,6-DIAMINOPIMELATE LIGASE MURE HOMOLOG, CHLOROPLASTIC"/>
    <property type="match status" value="1"/>
</dbReference>
<evidence type="ECO:0000313" key="5">
    <source>
        <dbReference type="EMBL" id="OGY88999.1"/>
    </source>
</evidence>
<dbReference type="InterPro" id="IPR036565">
    <property type="entry name" value="Mur-like_cat_sf"/>
</dbReference>
<keyword evidence="2" id="KW-0961">Cell wall biogenesis/degradation</keyword>
<dbReference type="Gene3D" id="3.40.1190.10">
    <property type="entry name" value="Mur-like, catalytic domain"/>
    <property type="match status" value="1"/>
</dbReference>
<feature type="domain" description="Mur ligase C-terminal" evidence="3">
    <location>
        <begin position="236"/>
        <end position="371"/>
    </location>
</feature>
<name>A0A1G2BKF5_9BACT</name>
<comment type="caution">
    <text evidence="5">The sequence shown here is derived from an EMBL/GenBank/DDBJ whole genome shotgun (WGS) entry which is preliminary data.</text>
</comment>
<dbReference type="PANTHER" id="PTHR23135">
    <property type="entry name" value="MUR LIGASE FAMILY MEMBER"/>
    <property type="match status" value="1"/>
</dbReference>
<comment type="similarity">
    <text evidence="1">Belongs to the MurCDEF family. MurE subfamily.</text>
</comment>
<dbReference type="SUPFAM" id="SSF53623">
    <property type="entry name" value="MurD-like peptide ligases, catalytic domain"/>
    <property type="match status" value="1"/>
</dbReference>
<evidence type="ECO:0000256" key="1">
    <source>
        <dbReference type="ARBA" id="ARBA00005898"/>
    </source>
</evidence>
<sequence length="401" mass="43983">MWQSIKNIYHLFQAFAANLRYGFPSKKLTVVGITGTDGKTTTAALISEILRRGGKKVVTITTLGATIGDQQLDTGLHTTTPSPFSIQRILRKAVSTGCTHAVIEVSSHALDQNRVWGIAFRVGILTNITHEHLDYHKTMERYTAAKTRLLKNSAACVLNVDDSSYKNVAPKIARKTITYALRGSADITPKSFPFSTGLPGAFNQYNCLAAATCCKELGIDGETICKALAHATNPKGRAETVYDKDFKVIIDFAVTPNAFSEILSYASKQKRGRLIHVFGLSGKRDTAKRPVMGRVAAQFDDVIILTTDDPRDESVSHINEEIKRGITGFSKGDVAYPIEKKMIFEIADRKDAINFAIKNARAGDIVILTGKAHEQSLAVGTHEVPWDEYAAVRDALARRSR</sequence>
<keyword evidence="2" id="KW-0133">Cell shape</keyword>
<dbReference type="Proteomes" id="UP000177817">
    <property type="component" value="Unassembled WGS sequence"/>
</dbReference>
<dbReference type="Pfam" id="PF02875">
    <property type="entry name" value="Mur_ligase_C"/>
    <property type="match status" value="1"/>
</dbReference>